<dbReference type="InterPro" id="IPR050959">
    <property type="entry name" value="MarA-like"/>
</dbReference>
<dbReference type="InterPro" id="IPR010499">
    <property type="entry name" value="AraC_E-bd"/>
</dbReference>
<dbReference type="InterPro" id="IPR011256">
    <property type="entry name" value="Reg_factor_effector_dom_sf"/>
</dbReference>
<dbReference type="InterPro" id="IPR020449">
    <property type="entry name" value="Tscrpt_reg_AraC-type_HTH"/>
</dbReference>
<dbReference type="SMART" id="SM00871">
    <property type="entry name" value="AraC_E_bind"/>
    <property type="match status" value="1"/>
</dbReference>
<dbReference type="Gene3D" id="3.20.80.10">
    <property type="entry name" value="Regulatory factor, effector binding domain"/>
    <property type="match status" value="2"/>
</dbReference>
<dbReference type="PANTHER" id="PTHR47504">
    <property type="entry name" value="RIGHT ORIGIN-BINDING PROTEIN"/>
    <property type="match status" value="1"/>
</dbReference>
<organism evidence="5 6">
    <name type="scientific">Paenibacillus chartarius</name>
    <dbReference type="NCBI Taxonomy" id="747481"/>
    <lineage>
        <taxon>Bacteria</taxon>
        <taxon>Bacillati</taxon>
        <taxon>Bacillota</taxon>
        <taxon>Bacilli</taxon>
        <taxon>Bacillales</taxon>
        <taxon>Paenibacillaceae</taxon>
        <taxon>Paenibacillus</taxon>
    </lineage>
</organism>
<comment type="caution">
    <text evidence="5">The sequence shown here is derived from an EMBL/GenBank/DDBJ whole genome shotgun (WGS) entry which is preliminary data.</text>
</comment>
<dbReference type="RefSeq" id="WP_377468757.1">
    <property type="nucleotide sequence ID" value="NZ_JBHLWN010000022.1"/>
</dbReference>
<dbReference type="InterPro" id="IPR018060">
    <property type="entry name" value="HTH_AraC"/>
</dbReference>
<dbReference type="PANTHER" id="PTHR47504:SF5">
    <property type="entry name" value="RIGHT ORIGIN-BINDING PROTEIN"/>
    <property type="match status" value="1"/>
</dbReference>
<sequence>MADYYTRMQQAIDYIESRLTEDLKIADVAARAHCSAFHFQRLFQAITGFSVQGYVRKRRLSEAAGLLRSSQKGILDVAVEYGYGSQEAFTRAFSSFFGMTPAQYRKSEGGGMMQGKVDFHEWRSRASEEGRAWEFHKPTIETRQNVTIIGYAYKTSLEEERYYHDIPEFYRAFGAEGKYLRIPYRRAPDLAYGISCGFEDDGTFLFVVGEEVEDVWGDEGQADGSFGQDTVGRGATAERYAASDTATEGADACDETKALDEGFVRMTLPAGTYAHFRAHGSVDFVQDTRRFIYRSWLPNSNYERAEGPDFEVTDVRSSRYPDMLRIDIYIPLK</sequence>
<keyword evidence="1" id="KW-0805">Transcription regulation</keyword>
<dbReference type="Proteomes" id="UP001589776">
    <property type="component" value="Unassembled WGS sequence"/>
</dbReference>
<accession>A0ABV6DGJ3</accession>
<evidence type="ECO:0000256" key="1">
    <source>
        <dbReference type="ARBA" id="ARBA00023015"/>
    </source>
</evidence>
<evidence type="ECO:0000313" key="6">
    <source>
        <dbReference type="Proteomes" id="UP001589776"/>
    </source>
</evidence>
<dbReference type="SUPFAM" id="SSF46689">
    <property type="entry name" value="Homeodomain-like"/>
    <property type="match status" value="2"/>
</dbReference>
<keyword evidence="3" id="KW-0804">Transcription</keyword>
<name>A0ABV6DGJ3_9BACL</name>
<protein>
    <submittedName>
        <fullName evidence="5">Effector binding domain-containing protein</fullName>
    </submittedName>
</protein>
<dbReference type="SUPFAM" id="SSF55136">
    <property type="entry name" value="Probable bacterial effector-binding domain"/>
    <property type="match status" value="1"/>
</dbReference>
<gene>
    <name evidence="5" type="ORF">ACFFK0_04735</name>
</gene>
<dbReference type="Pfam" id="PF12833">
    <property type="entry name" value="HTH_18"/>
    <property type="match status" value="1"/>
</dbReference>
<evidence type="ECO:0000256" key="2">
    <source>
        <dbReference type="ARBA" id="ARBA00023125"/>
    </source>
</evidence>
<reference evidence="5 6" key="1">
    <citation type="submission" date="2024-09" db="EMBL/GenBank/DDBJ databases">
        <authorList>
            <person name="Sun Q."/>
            <person name="Mori K."/>
        </authorList>
    </citation>
    <scope>NUCLEOTIDE SEQUENCE [LARGE SCALE GENOMIC DNA]</scope>
    <source>
        <strain evidence="5 6">CCM 7759</strain>
    </source>
</reference>
<dbReference type="Gene3D" id="1.10.10.60">
    <property type="entry name" value="Homeodomain-like"/>
    <property type="match status" value="2"/>
</dbReference>
<evidence type="ECO:0000256" key="3">
    <source>
        <dbReference type="ARBA" id="ARBA00023163"/>
    </source>
</evidence>
<dbReference type="InterPro" id="IPR009057">
    <property type="entry name" value="Homeodomain-like_sf"/>
</dbReference>
<dbReference type="PRINTS" id="PR00032">
    <property type="entry name" value="HTHARAC"/>
</dbReference>
<dbReference type="Pfam" id="PF06445">
    <property type="entry name" value="GyrI-like"/>
    <property type="match status" value="1"/>
</dbReference>
<dbReference type="PROSITE" id="PS01124">
    <property type="entry name" value="HTH_ARAC_FAMILY_2"/>
    <property type="match status" value="1"/>
</dbReference>
<proteinExistence type="predicted"/>
<evidence type="ECO:0000313" key="5">
    <source>
        <dbReference type="EMBL" id="MFC0211766.1"/>
    </source>
</evidence>
<dbReference type="SMART" id="SM00342">
    <property type="entry name" value="HTH_ARAC"/>
    <property type="match status" value="1"/>
</dbReference>
<dbReference type="PROSITE" id="PS00041">
    <property type="entry name" value="HTH_ARAC_FAMILY_1"/>
    <property type="match status" value="1"/>
</dbReference>
<keyword evidence="2" id="KW-0238">DNA-binding</keyword>
<dbReference type="InterPro" id="IPR029442">
    <property type="entry name" value="GyrI-like"/>
</dbReference>
<evidence type="ECO:0000259" key="4">
    <source>
        <dbReference type="PROSITE" id="PS01124"/>
    </source>
</evidence>
<keyword evidence="6" id="KW-1185">Reference proteome</keyword>
<feature type="domain" description="HTH araC/xylS-type" evidence="4">
    <location>
        <begin position="9"/>
        <end position="107"/>
    </location>
</feature>
<dbReference type="InterPro" id="IPR018062">
    <property type="entry name" value="HTH_AraC-typ_CS"/>
</dbReference>
<dbReference type="EMBL" id="JBHLWN010000022">
    <property type="protein sequence ID" value="MFC0211766.1"/>
    <property type="molecule type" value="Genomic_DNA"/>
</dbReference>